<evidence type="ECO:0000313" key="10">
    <source>
        <dbReference type="Proteomes" id="UP000660729"/>
    </source>
</evidence>
<dbReference type="SUPFAM" id="SSF48264">
    <property type="entry name" value="Cytochrome P450"/>
    <property type="match status" value="1"/>
</dbReference>
<dbReference type="EMBL" id="JABCIY010000022">
    <property type="protein sequence ID" value="KAF7196866.1"/>
    <property type="molecule type" value="Genomic_DNA"/>
</dbReference>
<keyword evidence="8" id="KW-1133">Transmembrane helix</keyword>
<evidence type="ECO:0000256" key="6">
    <source>
        <dbReference type="ARBA" id="ARBA00023033"/>
    </source>
</evidence>
<evidence type="ECO:0000256" key="1">
    <source>
        <dbReference type="ARBA" id="ARBA00001971"/>
    </source>
</evidence>
<evidence type="ECO:0000256" key="5">
    <source>
        <dbReference type="ARBA" id="ARBA00023004"/>
    </source>
</evidence>
<comment type="similarity">
    <text evidence="2">Belongs to the cytochrome P450 family.</text>
</comment>
<keyword evidence="10" id="KW-1185">Reference proteome</keyword>
<dbReference type="InterPro" id="IPR036396">
    <property type="entry name" value="Cyt_P450_sf"/>
</dbReference>
<keyword evidence="4" id="KW-0560">Oxidoreductase</keyword>
<dbReference type="PANTHER" id="PTHR24305:SF157">
    <property type="entry name" value="N-ACETYLTRYPTOPHAN 6-HYDROXYLASE IVOC-RELATED"/>
    <property type="match status" value="1"/>
</dbReference>
<organism evidence="9 10">
    <name type="scientific">Pseudocercospora fuligena</name>
    <dbReference type="NCBI Taxonomy" id="685502"/>
    <lineage>
        <taxon>Eukaryota</taxon>
        <taxon>Fungi</taxon>
        <taxon>Dikarya</taxon>
        <taxon>Ascomycota</taxon>
        <taxon>Pezizomycotina</taxon>
        <taxon>Dothideomycetes</taxon>
        <taxon>Dothideomycetidae</taxon>
        <taxon>Mycosphaerellales</taxon>
        <taxon>Mycosphaerellaceae</taxon>
        <taxon>Pseudocercospora</taxon>
    </lineage>
</organism>
<accession>A0A8H6RVA5</accession>
<keyword evidence="8" id="KW-0812">Transmembrane</keyword>
<dbReference type="PANTHER" id="PTHR24305">
    <property type="entry name" value="CYTOCHROME P450"/>
    <property type="match status" value="1"/>
</dbReference>
<dbReference type="Pfam" id="PF00067">
    <property type="entry name" value="p450"/>
    <property type="match status" value="1"/>
</dbReference>
<feature type="transmembrane region" description="Helical" evidence="8">
    <location>
        <begin position="353"/>
        <end position="375"/>
    </location>
</feature>
<keyword evidence="8" id="KW-0472">Membrane</keyword>
<evidence type="ECO:0000256" key="7">
    <source>
        <dbReference type="SAM" id="MobiDB-lite"/>
    </source>
</evidence>
<dbReference type="InterPro" id="IPR050121">
    <property type="entry name" value="Cytochrome_P450_monoxygenase"/>
</dbReference>
<dbReference type="GO" id="GO:0016705">
    <property type="term" value="F:oxidoreductase activity, acting on paired donors, with incorporation or reduction of molecular oxygen"/>
    <property type="evidence" value="ECO:0007669"/>
    <property type="project" value="InterPro"/>
</dbReference>
<dbReference type="AlphaFoldDB" id="A0A8H6RVA5"/>
<keyword evidence="5" id="KW-0408">Iron</keyword>
<dbReference type="OrthoDB" id="10572044at2759"/>
<feature type="region of interest" description="Disordered" evidence="7">
    <location>
        <begin position="80"/>
        <end position="107"/>
    </location>
</feature>
<evidence type="ECO:0000313" key="9">
    <source>
        <dbReference type="EMBL" id="KAF7196866.1"/>
    </source>
</evidence>
<keyword evidence="6 9" id="KW-0503">Monooxygenase</keyword>
<protein>
    <submittedName>
        <fullName evidence="9">Cytochrome P450 monooxygenase</fullName>
    </submittedName>
</protein>
<proteinExistence type="inferred from homology"/>
<dbReference type="Gene3D" id="1.10.630.10">
    <property type="entry name" value="Cytochrome P450"/>
    <property type="match status" value="1"/>
</dbReference>
<evidence type="ECO:0000256" key="4">
    <source>
        <dbReference type="ARBA" id="ARBA00023002"/>
    </source>
</evidence>
<dbReference type="Proteomes" id="UP000660729">
    <property type="component" value="Unassembled WGS sequence"/>
</dbReference>
<evidence type="ECO:0000256" key="8">
    <source>
        <dbReference type="SAM" id="Phobius"/>
    </source>
</evidence>
<gene>
    <name evidence="9" type="ORF">HII31_01784</name>
</gene>
<evidence type="ECO:0000256" key="2">
    <source>
        <dbReference type="ARBA" id="ARBA00010617"/>
    </source>
</evidence>
<feature type="transmembrane region" description="Helical" evidence="8">
    <location>
        <begin position="314"/>
        <end position="341"/>
    </location>
</feature>
<dbReference type="GO" id="GO:0020037">
    <property type="term" value="F:heme binding"/>
    <property type="evidence" value="ECO:0007669"/>
    <property type="project" value="InterPro"/>
</dbReference>
<dbReference type="GO" id="GO:0005506">
    <property type="term" value="F:iron ion binding"/>
    <property type="evidence" value="ECO:0007669"/>
    <property type="project" value="InterPro"/>
</dbReference>
<comment type="cofactor">
    <cofactor evidence="1">
        <name>heme</name>
        <dbReference type="ChEBI" id="CHEBI:30413"/>
    </cofactor>
</comment>
<evidence type="ECO:0000256" key="3">
    <source>
        <dbReference type="ARBA" id="ARBA00022723"/>
    </source>
</evidence>
<dbReference type="InterPro" id="IPR001128">
    <property type="entry name" value="Cyt_P450"/>
</dbReference>
<comment type="caution">
    <text evidence="9">The sequence shown here is derived from an EMBL/GenBank/DDBJ whole genome shotgun (WGS) entry which is preliminary data.</text>
</comment>
<keyword evidence="3" id="KW-0479">Metal-binding</keyword>
<sequence length="613" mass="69696">MFNKTLNGSNKLQRRVAMYVSVEEQQNTGVAASSDRLVFRNAPSRGLMPTSIKNALTKIRTKAKSIRYQHKIVQRVQLATRRRKAPDHEQTAMRMGSKSPATPLLADRPQYNPALYRQQIDSYFALNESTDEIASVSADEDGRSQYISLESDSSFGEYYPPGLRVMSLSAADEQAAVDEYFLDFDGGPYCNAIAEDDGDSQWLLDETHRNDSAYSEGNATYGEDMWYTTNYGKEHYCLRFLFIRLATKALAKTRLEGLAHPTVRQALEKSTTFLYERPIAIGNHFADKARYDTITLNLFPSFPSMITTMRHATAIALLISIGLTIISSAFLTILTLTLLPGLPFSPTPTTHPFALWLTLLLLLLLTCQAASRLFLSPLSHIPGPKIVAFTQVYEFYFDIVLGGRYTWEIERLHKKYGPIIRISPYELHISDPEFIGEVYGNGKIRDRWKWALGMFGIDSGMLTTSEHELHRRRRTPLNPLFSRKAVQEFEGRMKEFVDKMCERVKKGPGVVNLDLVFAACTLDLVSEYCFGGAYGALERGDLYQDVTVGMLEASQALHFNKFFPWVMRVLKNLPDRVVKWSNPKMEELLVLQKVSFFFFFLSFVDFSFQRGLI</sequence>
<name>A0A8H6RVA5_9PEZI</name>
<dbReference type="GO" id="GO:0004497">
    <property type="term" value="F:monooxygenase activity"/>
    <property type="evidence" value="ECO:0007669"/>
    <property type="project" value="UniProtKB-KW"/>
</dbReference>
<reference evidence="9" key="1">
    <citation type="submission" date="2020-04" db="EMBL/GenBank/DDBJ databases">
        <title>Draft genome resource of the tomato pathogen Pseudocercospora fuligena.</title>
        <authorList>
            <person name="Zaccaron A."/>
        </authorList>
    </citation>
    <scope>NUCLEOTIDE SEQUENCE</scope>
    <source>
        <strain evidence="9">PF001</strain>
    </source>
</reference>